<dbReference type="EMBL" id="PKSL01000483">
    <property type="protein sequence ID" value="POV93905.1"/>
    <property type="molecule type" value="Genomic_DNA"/>
</dbReference>
<sequence>MSLPCQTSHSPSYRDSYGATTQVCRSECHAAPRATLQPSPPMCTSGLNSAGKNGGRMQEKKENLTKSTSSTTPLKTQRSPVI</sequence>
<dbReference type="AlphaFoldDB" id="A0A2S4U9E7"/>
<reference evidence="2" key="1">
    <citation type="submission" date="2017-12" db="EMBL/GenBank/DDBJ databases">
        <title>Gene loss provides genomic basis for host adaptation in cereal stripe rust fungi.</title>
        <authorList>
            <person name="Xia C."/>
        </authorList>
    </citation>
    <scope>NUCLEOTIDE SEQUENCE [LARGE SCALE GENOMIC DNA]</scope>
    <source>
        <strain evidence="2">93-210</strain>
    </source>
</reference>
<dbReference type="Proteomes" id="UP000239156">
    <property type="component" value="Unassembled WGS sequence"/>
</dbReference>
<comment type="caution">
    <text evidence="2">The sequence shown here is derived from an EMBL/GenBank/DDBJ whole genome shotgun (WGS) entry which is preliminary data.</text>
</comment>
<proteinExistence type="predicted"/>
<accession>A0A2S4U9E7</accession>
<protein>
    <submittedName>
        <fullName evidence="2">Uncharacterized protein</fullName>
    </submittedName>
</protein>
<name>A0A2S4U9E7_9BASI</name>
<evidence type="ECO:0000256" key="1">
    <source>
        <dbReference type="SAM" id="MobiDB-lite"/>
    </source>
</evidence>
<evidence type="ECO:0000313" key="2">
    <source>
        <dbReference type="EMBL" id="POV93905.1"/>
    </source>
</evidence>
<dbReference type="VEuPathDB" id="FungiDB:PSTT_17128"/>
<gene>
    <name evidence="2" type="ORF">PSTT_17128</name>
</gene>
<feature type="compositionally biased region" description="Low complexity" evidence="1">
    <location>
        <begin position="65"/>
        <end position="76"/>
    </location>
</feature>
<keyword evidence="3" id="KW-1185">Reference proteome</keyword>
<organism evidence="2 3">
    <name type="scientific">Puccinia striiformis</name>
    <dbReference type="NCBI Taxonomy" id="27350"/>
    <lineage>
        <taxon>Eukaryota</taxon>
        <taxon>Fungi</taxon>
        <taxon>Dikarya</taxon>
        <taxon>Basidiomycota</taxon>
        <taxon>Pucciniomycotina</taxon>
        <taxon>Pucciniomycetes</taxon>
        <taxon>Pucciniales</taxon>
        <taxon>Pucciniaceae</taxon>
        <taxon>Puccinia</taxon>
    </lineage>
</organism>
<evidence type="ECO:0000313" key="3">
    <source>
        <dbReference type="Proteomes" id="UP000239156"/>
    </source>
</evidence>
<feature type="region of interest" description="Disordered" evidence="1">
    <location>
        <begin position="34"/>
        <end position="82"/>
    </location>
</feature>
<feature type="non-terminal residue" evidence="2">
    <location>
        <position position="82"/>
    </location>
</feature>